<organism evidence="9 10">
    <name type="scientific">Labedella endophytica</name>
    <dbReference type="NCBI Taxonomy" id="1523160"/>
    <lineage>
        <taxon>Bacteria</taxon>
        <taxon>Bacillati</taxon>
        <taxon>Actinomycetota</taxon>
        <taxon>Actinomycetes</taxon>
        <taxon>Micrococcales</taxon>
        <taxon>Microbacteriaceae</taxon>
        <taxon>Labedella</taxon>
    </lineage>
</organism>
<dbReference type="AlphaFoldDB" id="A0A433JSJ3"/>
<evidence type="ECO:0000313" key="10">
    <source>
        <dbReference type="Proteomes" id="UP000274909"/>
    </source>
</evidence>
<dbReference type="GO" id="GO:0055085">
    <property type="term" value="P:transmembrane transport"/>
    <property type="evidence" value="ECO:0007669"/>
    <property type="project" value="InterPro"/>
</dbReference>
<evidence type="ECO:0000256" key="2">
    <source>
        <dbReference type="ARBA" id="ARBA00022448"/>
    </source>
</evidence>
<dbReference type="InterPro" id="IPR006059">
    <property type="entry name" value="SBP"/>
</dbReference>
<proteinExistence type="inferred from homology"/>
<dbReference type="PANTHER" id="PTHR43649">
    <property type="entry name" value="ARABINOSE-BINDING PROTEIN-RELATED"/>
    <property type="match status" value="1"/>
</dbReference>
<dbReference type="InterPro" id="IPR050490">
    <property type="entry name" value="Bact_solute-bd_prot1"/>
</dbReference>
<dbReference type="Gene3D" id="3.40.190.10">
    <property type="entry name" value="Periplasmic binding protein-like II"/>
    <property type="match status" value="2"/>
</dbReference>
<protein>
    <submittedName>
        <fullName evidence="9">Carbohydrate ABC transporter substrate-binding protein</fullName>
    </submittedName>
</protein>
<evidence type="ECO:0000313" key="9">
    <source>
        <dbReference type="EMBL" id="RUR01007.1"/>
    </source>
</evidence>
<dbReference type="RefSeq" id="WP_127048046.1">
    <property type="nucleotide sequence ID" value="NZ_RZGZ01000002.1"/>
</dbReference>
<gene>
    <name evidence="9" type="ORF">ELQ94_05585</name>
</gene>
<sequence length="422" mass="44141">MKSRSLAATLAASTALVLAGSLSACSGGSGTDGKAVLEFQTAQSVDSPVYAQLEAITAAFEEENPDVDIDLKTGADDYEPQMKVRLAARNAPDIWATHGWSLLRYSQFLAPLQDEPWAENFDDVLEPVMKNDSGEFFALPVTTSASGLIYNRTVLEDAGVDPAGLTSWDALADAAEAVKANGVVPFSLAGSKDGSAGNLVDWIAPGGFTDDELAKMSDGEFQEDAYADLLGVLADMKTDGWTNVDYTSATGDDMARSLAEGTSAFALSTNALVTLAWTYNPDADLSYMPVPPLDGGDPYLIGGEDTAFGVAKDGDNVEIAKEYLAFLAQPENASALAAAVGNPPGLTNAEPDLGALTDPFEQYVASGTVPLEPFFDRVYLPNGMWDSVVTTADGVLAAQSTPAEGAAKMAGDFDTLFSQSSN</sequence>
<dbReference type="PROSITE" id="PS51257">
    <property type="entry name" value="PROKAR_LIPOPROTEIN"/>
    <property type="match status" value="1"/>
</dbReference>
<keyword evidence="4 8" id="KW-0732">Signal</keyword>
<dbReference type="PANTHER" id="PTHR43649:SF33">
    <property type="entry name" value="POLYGALACTURONAN_RHAMNOGALACTURONAN-BINDING PROTEIN YTCQ"/>
    <property type="match status" value="1"/>
</dbReference>
<accession>A0A433JSJ3</accession>
<evidence type="ECO:0000256" key="7">
    <source>
        <dbReference type="ARBA" id="ARBA00023288"/>
    </source>
</evidence>
<dbReference type="OrthoDB" id="8478044at2"/>
<dbReference type="EMBL" id="RZGZ01000002">
    <property type="protein sequence ID" value="RUR01007.1"/>
    <property type="molecule type" value="Genomic_DNA"/>
</dbReference>
<feature type="chain" id="PRO_5039160409" evidence="8">
    <location>
        <begin position="20"/>
        <end position="422"/>
    </location>
</feature>
<evidence type="ECO:0000256" key="6">
    <source>
        <dbReference type="ARBA" id="ARBA00023139"/>
    </source>
</evidence>
<dbReference type="SUPFAM" id="SSF53850">
    <property type="entry name" value="Periplasmic binding protein-like II"/>
    <property type="match status" value="1"/>
</dbReference>
<evidence type="ECO:0000256" key="8">
    <source>
        <dbReference type="SAM" id="SignalP"/>
    </source>
</evidence>
<evidence type="ECO:0000256" key="5">
    <source>
        <dbReference type="ARBA" id="ARBA00023136"/>
    </source>
</evidence>
<evidence type="ECO:0000256" key="4">
    <source>
        <dbReference type="ARBA" id="ARBA00022729"/>
    </source>
</evidence>
<comment type="similarity">
    <text evidence="1">Belongs to the bacterial solute-binding protein 1 family.</text>
</comment>
<keyword evidence="3" id="KW-1003">Cell membrane</keyword>
<keyword evidence="10" id="KW-1185">Reference proteome</keyword>
<keyword evidence="6" id="KW-0564">Palmitate</keyword>
<dbReference type="Pfam" id="PF01547">
    <property type="entry name" value="SBP_bac_1"/>
    <property type="match status" value="1"/>
</dbReference>
<comment type="caution">
    <text evidence="9">The sequence shown here is derived from an EMBL/GenBank/DDBJ whole genome shotgun (WGS) entry which is preliminary data.</text>
</comment>
<evidence type="ECO:0000256" key="3">
    <source>
        <dbReference type="ARBA" id="ARBA00022475"/>
    </source>
</evidence>
<dbReference type="Proteomes" id="UP000274909">
    <property type="component" value="Unassembled WGS sequence"/>
</dbReference>
<keyword evidence="2" id="KW-0813">Transport</keyword>
<feature type="signal peptide" evidence="8">
    <location>
        <begin position="1"/>
        <end position="19"/>
    </location>
</feature>
<keyword evidence="5" id="KW-0472">Membrane</keyword>
<name>A0A433JSJ3_9MICO</name>
<reference evidence="9 10" key="1">
    <citation type="submission" date="2018-12" db="EMBL/GenBank/DDBJ databases">
        <authorList>
            <person name="Li F."/>
        </authorList>
    </citation>
    <scope>NUCLEOTIDE SEQUENCE [LARGE SCALE GENOMIC DNA]</scope>
    <source>
        <strain evidence="9 10">EGI 6500705</strain>
    </source>
</reference>
<dbReference type="PROSITE" id="PS01037">
    <property type="entry name" value="SBP_BACTERIAL_1"/>
    <property type="match status" value="1"/>
</dbReference>
<evidence type="ECO:0000256" key="1">
    <source>
        <dbReference type="ARBA" id="ARBA00008520"/>
    </source>
</evidence>
<dbReference type="InterPro" id="IPR006061">
    <property type="entry name" value="SBP_1_CS"/>
</dbReference>
<keyword evidence="7" id="KW-0449">Lipoprotein</keyword>